<feature type="domain" description="CAP-Gly" evidence="4">
    <location>
        <begin position="34"/>
        <end position="67"/>
    </location>
</feature>
<dbReference type="PROSITE" id="PS00845">
    <property type="entry name" value="CAP_GLY_1"/>
    <property type="match status" value="1"/>
</dbReference>
<evidence type="ECO:0000259" key="4">
    <source>
        <dbReference type="PROSITE" id="PS50245"/>
    </source>
</evidence>
<dbReference type="InterPro" id="IPR001611">
    <property type="entry name" value="Leu-rich_rpt"/>
</dbReference>
<dbReference type="SUPFAM" id="SSF54236">
    <property type="entry name" value="Ubiquitin-like"/>
    <property type="match status" value="1"/>
</dbReference>
<evidence type="ECO:0000256" key="2">
    <source>
        <dbReference type="ARBA" id="ARBA00022737"/>
    </source>
</evidence>
<gene>
    <name evidence="5" type="ORF">LALA0_S01e09406g</name>
</gene>
<dbReference type="AlphaFoldDB" id="A0A0C7MSU5"/>
<keyword evidence="1" id="KW-0433">Leucine-rich repeat</keyword>
<dbReference type="InterPro" id="IPR000938">
    <property type="entry name" value="CAP-Gly_domain"/>
</dbReference>
<dbReference type="Gene3D" id="2.30.30.190">
    <property type="entry name" value="CAP Gly-rich-like domain"/>
    <property type="match status" value="1"/>
</dbReference>
<dbReference type="RefSeq" id="XP_022626623.1">
    <property type="nucleotide sequence ID" value="XM_022774536.1"/>
</dbReference>
<dbReference type="GeneID" id="34683762"/>
<dbReference type="OrthoDB" id="5273213at2759"/>
<dbReference type="Proteomes" id="UP000054304">
    <property type="component" value="Unassembled WGS sequence"/>
</dbReference>
<accession>A0A0C7MSU5</accession>
<dbReference type="SUPFAM" id="SSF52047">
    <property type="entry name" value="RNI-like"/>
    <property type="match status" value="1"/>
</dbReference>
<evidence type="ECO:0000313" key="6">
    <source>
        <dbReference type="Proteomes" id="UP000054304"/>
    </source>
</evidence>
<evidence type="ECO:0000313" key="5">
    <source>
        <dbReference type="EMBL" id="CEP60379.1"/>
    </source>
</evidence>
<dbReference type="GO" id="GO:0043014">
    <property type="term" value="F:alpha-tubulin binding"/>
    <property type="evidence" value="ECO:0007669"/>
    <property type="project" value="EnsemblFungi"/>
</dbReference>
<dbReference type="GO" id="GO:0007021">
    <property type="term" value="P:tubulin complex assembly"/>
    <property type="evidence" value="ECO:0007669"/>
    <property type="project" value="EnsemblFungi"/>
</dbReference>
<keyword evidence="3" id="KW-0143">Chaperone</keyword>
<organism evidence="5 6">
    <name type="scientific">Lachancea lanzarotensis</name>
    <dbReference type="NCBI Taxonomy" id="1245769"/>
    <lineage>
        <taxon>Eukaryota</taxon>
        <taxon>Fungi</taxon>
        <taxon>Dikarya</taxon>
        <taxon>Ascomycota</taxon>
        <taxon>Saccharomycotina</taxon>
        <taxon>Saccharomycetes</taxon>
        <taxon>Saccharomycetales</taxon>
        <taxon>Saccharomycetaceae</taxon>
        <taxon>Lachancea</taxon>
    </lineage>
</organism>
<dbReference type="SMART" id="SM00369">
    <property type="entry name" value="LRR_TYP"/>
    <property type="match status" value="3"/>
</dbReference>
<dbReference type="SMART" id="SM01052">
    <property type="entry name" value="CAP_GLY"/>
    <property type="match status" value="1"/>
</dbReference>
<reference evidence="5 6" key="1">
    <citation type="submission" date="2014-12" db="EMBL/GenBank/DDBJ databases">
        <authorList>
            <person name="Neuveglise Cecile"/>
        </authorList>
    </citation>
    <scope>NUCLEOTIDE SEQUENCE [LARGE SCALE GENOMIC DNA]</scope>
    <source>
        <strain evidence="5 6">CBS 12615</strain>
    </source>
</reference>
<dbReference type="InterPro" id="IPR029071">
    <property type="entry name" value="Ubiquitin-like_domsf"/>
</dbReference>
<evidence type="ECO:0000256" key="1">
    <source>
        <dbReference type="ARBA" id="ARBA00022614"/>
    </source>
</evidence>
<dbReference type="Pfam" id="PF01302">
    <property type="entry name" value="CAP_GLY"/>
    <property type="match status" value="1"/>
</dbReference>
<dbReference type="GO" id="GO:0005737">
    <property type="term" value="C:cytoplasm"/>
    <property type="evidence" value="ECO:0007669"/>
    <property type="project" value="TreeGrafter"/>
</dbReference>
<dbReference type="STRING" id="1245769.A0A0C7MSU5"/>
<dbReference type="SUPFAM" id="SSF74924">
    <property type="entry name" value="Cap-Gly domain"/>
    <property type="match status" value="1"/>
</dbReference>
<keyword evidence="6" id="KW-1185">Reference proteome</keyword>
<protein>
    <submittedName>
        <fullName evidence="5">LALA0S01e09406g1_1</fullName>
    </submittedName>
</protein>
<dbReference type="InterPro" id="IPR032675">
    <property type="entry name" value="LRR_dom_sf"/>
</dbReference>
<dbReference type="PROSITE" id="PS51450">
    <property type="entry name" value="LRR"/>
    <property type="match status" value="1"/>
</dbReference>
<evidence type="ECO:0000256" key="3">
    <source>
        <dbReference type="ARBA" id="ARBA00023186"/>
    </source>
</evidence>
<dbReference type="InterPro" id="IPR036859">
    <property type="entry name" value="CAP-Gly_dom_sf"/>
</dbReference>
<dbReference type="HOGENOM" id="CLU_017716_5_1_1"/>
<dbReference type="PANTHER" id="PTHR48051:SF1">
    <property type="entry name" value="RAS SUPPRESSOR PROTEIN 1"/>
    <property type="match status" value="1"/>
</dbReference>
<dbReference type="GO" id="GO:0006457">
    <property type="term" value="P:protein folding"/>
    <property type="evidence" value="ECO:0007669"/>
    <property type="project" value="EnsemblFungi"/>
</dbReference>
<dbReference type="Pfam" id="PF13516">
    <property type="entry name" value="LRR_6"/>
    <property type="match status" value="1"/>
</dbReference>
<dbReference type="EMBL" id="LN736360">
    <property type="protein sequence ID" value="CEP60379.1"/>
    <property type="molecule type" value="Genomic_DNA"/>
</dbReference>
<dbReference type="Gene3D" id="3.80.10.10">
    <property type="entry name" value="Ribonuclease Inhibitor"/>
    <property type="match status" value="2"/>
</dbReference>
<dbReference type="PANTHER" id="PTHR48051">
    <property type="match status" value="1"/>
</dbReference>
<dbReference type="InterPro" id="IPR050216">
    <property type="entry name" value="LRR_domain-containing"/>
</dbReference>
<dbReference type="PROSITE" id="PS50245">
    <property type="entry name" value="CAP_GLY_2"/>
    <property type="match status" value="1"/>
</dbReference>
<dbReference type="InterPro" id="IPR003591">
    <property type="entry name" value="Leu-rich_rpt_typical-subtyp"/>
</dbReference>
<keyword evidence="2" id="KW-0677">Repeat</keyword>
<proteinExistence type="predicted"/>
<name>A0A0C7MSU5_9SACH</name>
<sequence>MNLSTGDRLCVDGHFCVVRYIGKVRQWGDLTAFGLEWDDASRGKHSGTVNGVKYFETEIDDAGSLLKEAKVVRASCARNSFVEALNTVYLSGRMDNTDVYIGSKRVEMLGLDVLSARNQDIRNLKIVNLSTRGISTSGTEQELSLCTGNLKSLKDLDLSYNLFTDFKEVLNIARGLKSLKTLNVSGNRFSAFNNEFDSEDFTIEELIADDCEFADASLKNLSSVFPKLKKLSINGARNTHRFRADGISSSIKEISMAHNGLKQFPTNVLSSGIEKLNISLNLISESPTIKCASLKVLDISFCQLSSWGIVDDLCIKLPNLESLKINGNPITEIEDEDAILQVIGRIRELKYLNGTFINEHKRTDAELYFLSLVAKKQAHIDEDTLQWRYLVKKHGKIKRPTNIVTSVPKIEVLVLQVVIEEHKVQEMKVLPCYSVRYMKNIISKKISLSIFEFELKFTSKNGGLTHEFNFEFSPISSFNLEDYDTIHVIRKEA</sequence>